<proteinExistence type="evidence at transcript level"/>
<evidence type="ECO:0000313" key="2">
    <source>
        <dbReference type="EMBL" id="BAE90797.1"/>
    </source>
</evidence>
<dbReference type="EMBL" id="AB173735">
    <property type="protein sequence ID" value="BAE90797.1"/>
    <property type="molecule type" value="mRNA"/>
</dbReference>
<feature type="region of interest" description="Disordered" evidence="1">
    <location>
        <begin position="1"/>
        <end position="115"/>
    </location>
</feature>
<dbReference type="GO" id="GO:0016301">
    <property type="term" value="F:kinase activity"/>
    <property type="evidence" value="ECO:0007669"/>
    <property type="project" value="UniProtKB-KW"/>
</dbReference>
<accession>I7GP48</accession>
<name>I7GP48_MACFA</name>
<evidence type="ECO:0000256" key="1">
    <source>
        <dbReference type="SAM" id="MobiDB-lite"/>
    </source>
</evidence>
<sequence>MQEGQVRLQDSYAQAQVGRHAKHIGFPPQTIPGVVNPVGAAAMRRGDRHVPSTTAVPARRASSRKSLGWTPSGTSSESGHKPPTPLEKNPDARKRRNNKGRRTATFRLENDKTLS</sequence>
<reference evidence="2" key="1">
    <citation type="journal article" date="2007" name="PLoS Biol.">
        <title>Rate of evolution in brain-expressed genes in humans and other primates.</title>
        <authorList>
            <person name="Wang H.-Y."/>
            <person name="Chien H.-C."/>
            <person name="Osada N."/>
            <person name="Hashimoto K."/>
            <person name="Sugano S."/>
            <person name="Gojobori T."/>
            <person name="Chou C.-K."/>
            <person name="Tsai S.-F."/>
            <person name="Wu C.-I."/>
            <person name="Shen C.-K.J."/>
        </authorList>
    </citation>
    <scope>NUCLEOTIDE SEQUENCE</scope>
</reference>
<organism evidence="2">
    <name type="scientific">Macaca fascicularis</name>
    <name type="common">Crab-eating macaque</name>
    <name type="synonym">Cynomolgus monkey</name>
    <dbReference type="NCBI Taxonomy" id="9541"/>
    <lineage>
        <taxon>Eukaryota</taxon>
        <taxon>Metazoa</taxon>
        <taxon>Chordata</taxon>
        <taxon>Craniata</taxon>
        <taxon>Vertebrata</taxon>
        <taxon>Euteleostomi</taxon>
        <taxon>Mammalia</taxon>
        <taxon>Eutheria</taxon>
        <taxon>Euarchontoglires</taxon>
        <taxon>Primates</taxon>
        <taxon>Haplorrhini</taxon>
        <taxon>Catarrhini</taxon>
        <taxon>Cercopithecidae</taxon>
        <taxon>Cercopithecinae</taxon>
        <taxon>Macaca</taxon>
    </lineage>
</organism>
<feature type="compositionally biased region" description="Basic residues" evidence="1">
    <location>
        <begin position="93"/>
        <end position="104"/>
    </location>
</feature>
<keyword evidence="2" id="KW-0808">Transferase</keyword>
<dbReference type="AlphaFoldDB" id="I7GP48"/>
<keyword evidence="2" id="KW-0418">Kinase</keyword>
<protein>
    <submittedName>
        <fullName evidence="2">Macaca fascicularis brain cDNA clone: QflA-23973, similar to human protein kinase C binding protein 1 (PRKCBP1), transcriptvariant 3, mRNA, RefSeq: NM_183048.1</fullName>
    </submittedName>
</protein>